<evidence type="ECO:0000259" key="2">
    <source>
        <dbReference type="PROSITE" id="PS51502"/>
    </source>
</evidence>
<evidence type="ECO:0000313" key="4">
    <source>
        <dbReference type="Proteomes" id="UP000593562"/>
    </source>
</evidence>
<sequence>MSTTASPSTVIEHVLLFKIKDNTDPSKVNAMFTGLNGLISLDEVRHLTAGPLVRIRSPLSNFTHMLHSRYYSKEDLSAYSTHPSHLGLVRENAPIIDDILAVDWVVPDFQGLMVPPAGSAIRVTFLKLKENVAEEGKNEVLEVIKESIGGMDQITFGENFSLARAKGFSIASLEVFPGLTEMEGVDSKEELVNLNKEKVRDYLEDVIVVDYVVPSSQPASL</sequence>
<dbReference type="SMART" id="SM00886">
    <property type="entry name" value="Dabb"/>
    <property type="match status" value="2"/>
</dbReference>
<organism evidence="3 4">
    <name type="scientific">Tripterygium wilfordii</name>
    <name type="common">Thunder God vine</name>
    <dbReference type="NCBI Taxonomy" id="458696"/>
    <lineage>
        <taxon>Eukaryota</taxon>
        <taxon>Viridiplantae</taxon>
        <taxon>Streptophyta</taxon>
        <taxon>Embryophyta</taxon>
        <taxon>Tracheophyta</taxon>
        <taxon>Spermatophyta</taxon>
        <taxon>Magnoliopsida</taxon>
        <taxon>eudicotyledons</taxon>
        <taxon>Gunneridae</taxon>
        <taxon>Pentapetalae</taxon>
        <taxon>rosids</taxon>
        <taxon>fabids</taxon>
        <taxon>Celastrales</taxon>
        <taxon>Celastraceae</taxon>
        <taxon>Tripterygium</taxon>
    </lineage>
</organism>
<dbReference type="PANTHER" id="PTHR33178">
    <property type="match status" value="1"/>
</dbReference>
<dbReference type="InParanoid" id="A0A7J7BW37"/>
<dbReference type="InterPro" id="IPR013097">
    <property type="entry name" value="Dabb"/>
</dbReference>
<dbReference type="OrthoDB" id="42919at2759"/>
<dbReference type="InterPro" id="IPR044662">
    <property type="entry name" value="HS1/DABB1-like"/>
</dbReference>
<gene>
    <name evidence="3" type="ORF">HS088_TW23G00833</name>
</gene>
<dbReference type="Proteomes" id="UP000593562">
    <property type="component" value="Unassembled WGS sequence"/>
</dbReference>
<protein>
    <recommendedName>
        <fullName evidence="2">Stress-response A/B barrel domain-containing protein</fullName>
    </recommendedName>
</protein>
<accession>A0A7J7BW37</accession>
<feature type="domain" description="Stress-response A/B barrel" evidence="2">
    <location>
        <begin position="120"/>
        <end position="211"/>
    </location>
</feature>
<dbReference type="Pfam" id="PF07876">
    <property type="entry name" value="Dabb"/>
    <property type="match status" value="2"/>
</dbReference>
<dbReference type="EMBL" id="JAAARO010000023">
    <property type="protein sequence ID" value="KAF5726092.1"/>
    <property type="molecule type" value="Genomic_DNA"/>
</dbReference>
<reference evidence="3 4" key="1">
    <citation type="journal article" date="2020" name="Nat. Commun.">
        <title>Genome of Tripterygium wilfordii and identification of cytochrome P450 involved in triptolide biosynthesis.</title>
        <authorList>
            <person name="Tu L."/>
            <person name="Su P."/>
            <person name="Zhang Z."/>
            <person name="Gao L."/>
            <person name="Wang J."/>
            <person name="Hu T."/>
            <person name="Zhou J."/>
            <person name="Zhang Y."/>
            <person name="Zhao Y."/>
            <person name="Liu Y."/>
            <person name="Song Y."/>
            <person name="Tong Y."/>
            <person name="Lu Y."/>
            <person name="Yang J."/>
            <person name="Xu C."/>
            <person name="Jia M."/>
            <person name="Peters R.J."/>
            <person name="Huang L."/>
            <person name="Gao W."/>
        </authorList>
    </citation>
    <scope>NUCLEOTIDE SEQUENCE [LARGE SCALE GENOMIC DNA]</scope>
    <source>
        <strain evidence="4">cv. XIE 37</strain>
        <tissue evidence="3">Leaf</tissue>
    </source>
</reference>
<dbReference type="Gene3D" id="3.30.70.100">
    <property type="match status" value="2"/>
</dbReference>
<dbReference type="PROSITE" id="PS51502">
    <property type="entry name" value="S_R_A_B_BARREL"/>
    <property type="match status" value="2"/>
</dbReference>
<dbReference type="AlphaFoldDB" id="A0A7J7BW37"/>
<dbReference type="FunCoup" id="A0A7J7BW37">
    <property type="interactions" value="1583"/>
</dbReference>
<dbReference type="InterPro" id="IPR011008">
    <property type="entry name" value="Dimeric_a/b-barrel"/>
</dbReference>
<evidence type="ECO:0000313" key="3">
    <source>
        <dbReference type="EMBL" id="KAF5726092.1"/>
    </source>
</evidence>
<feature type="domain" description="Stress-response A/B barrel" evidence="2">
    <location>
        <begin position="11"/>
        <end position="104"/>
    </location>
</feature>
<name>A0A7J7BW37_TRIWF</name>
<evidence type="ECO:0000256" key="1">
    <source>
        <dbReference type="ARBA" id="ARBA00011738"/>
    </source>
</evidence>
<dbReference type="PANTHER" id="PTHR33178:SF3">
    <property type="entry name" value="STRESS-RESPONSE A_B BARREL DOMAIN-CONTAINING PROTEIN UP3"/>
    <property type="match status" value="1"/>
</dbReference>
<comment type="subunit">
    <text evidence="1">Homodimer.</text>
</comment>
<dbReference type="SUPFAM" id="SSF54909">
    <property type="entry name" value="Dimeric alpha+beta barrel"/>
    <property type="match status" value="2"/>
</dbReference>
<comment type="caution">
    <text evidence="3">The sequence shown here is derived from an EMBL/GenBank/DDBJ whole genome shotgun (WGS) entry which is preliminary data.</text>
</comment>
<proteinExistence type="predicted"/>
<keyword evidence="4" id="KW-1185">Reference proteome</keyword>